<dbReference type="GO" id="GO:0009288">
    <property type="term" value="C:bacterial-type flagellum"/>
    <property type="evidence" value="ECO:0007669"/>
    <property type="project" value="UniProtKB-SubCell"/>
</dbReference>
<comment type="subcellular location">
    <subcellularLocation>
        <location evidence="4">Secreted</location>
    </subcellularLocation>
    <subcellularLocation>
        <location evidence="4">Bacterial flagellum</location>
    </subcellularLocation>
</comment>
<evidence type="ECO:0000256" key="2">
    <source>
        <dbReference type="ARBA" id="ARBA00020110"/>
    </source>
</evidence>
<dbReference type="SUPFAM" id="SSF64518">
    <property type="entry name" value="Phase 1 flagellin"/>
    <property type="match status" value="1"/>
</dbReference>
<keyword evidence="8" id="KW-1185">Reference proteome</keyword>
<dbReference type="PANTHER" id="PTHR42792">
    <property type="entry name" value="FLAGELLIN"/>
    <property type="match status" value="1"/>
</dbReference>
<dbReference type="Proteomes" id="UP000595254">
    <property type="component" value="Chromosome"/>
</dbReference>
<keyword evidence="7" id="KW-0966">Cell projection</keyword>
<dbReference type="EMBL" id="CP068053">
    <property type="protein sequence ID" value="QQS99157.1"/>
    <property type="molecule type" value="Genomic_DNA"/>
</dbReference>
<comment type="function">
    <text evidence="4">Flagellin is the subunit protein which polymerizes to form the filaments of bacterial flagella.</text>
</comment>
<dbReference type="Pfam" id="PF00669">
    <property type="entry name" value="Flagellin_N"/>
    <property type="match status" value="1"/>
</dbReference>
<proteinExistence type="inferred from homology"/>
<comment type="similarity">
    <text evidence="1 4">Belongs to the bacterial flagellin family.</text>
</comment>
<dbReference type="GO" id="GO:0005198">
    <property type="term" value="F:structural molecule activity"/>
    <property type="evidence" value="ECO:0007669"/>
    <property type="project" value="UniProtKB-UniRule"/>
</dbReference>
<gene>
    <name evidence="7" type="ORF">I6J18_16110</name>
</gene>
<keyword evidence="7" id="KW-0969">Cilium</keyword>
<dbReference type="InterPro" id="IPR001492">
    <property type="entry name" value="Flagellin"/>
</dbReference>
<dbReference type="Pfam" id="PF00700">
    <property type="entry name" value="Flagellin_C"/>
    <property type="match status" value="1"/>
</dbReference>
<dbReference type="RefSeq" id="WP_040374528.1">
    <property type="nucleotide sequence ID" value="NZ_CP068053.1"/>
</dbReference>
<evidence type="ECO:0000256" key="3">
    <source>
        <dbReference type="ARBA" id="ARBA00023143"/>
    </source>
</evidence>
<dbReference type="AlphaFoldDB" id="A0A974RZA8"/>
<dbReference type="Gene3D" id="1.20.1330.10">
    <property type="entry name" value="f41 fragment of flagellin, N-terminal domain"/>
    <property type="match status" value="2"/>
</dbReference>
<evidence type="ECO:0000256" key="1">
    <source>
        <dbReference type="ARBA" id="ARBA00005709"/>
    </source>
</evidence>
<sequence length="551" mass="56769">MIINHNIAALNTHRQLGSATNAQSKSMEKLASGLRINKAGDDAAGLAISEKMRGQIRGLDQASRNSQDGISLIQTAEGALNETHDILQRMRELSNQSANGTATDADRTSMQDELNQLTSEINRIGNTTEFNTQKLLNGGIGSNDGAKITQAASAKIELGAVTGGTLAAGTFIKVDGKTFDLGGLVTTGKDAATATQLGNVTSGGTKLSDLVDITVGTTGLGFEAKSEGSNSVIEFSQSVEAGIGLGATQAATVGSPTTMERAGIEAAAKLTASDRTIAANSTFKITVGSESAVEVDLGPNAKTYDTQNTDVNVAKAATEDLVKDLNAALQKAGLSDKVTASISKDDKLQFISETGKDISLIDGTGTPLNSSFGITVATDKIKNVQQVVGPGAEGSGFSTKFQIGANTGQSMSLTVSDMRSAAIGITGNAGQAGFTASNSVTNGTNDIKAEAALNISTKENASKSIDVIDKAIASVSAERGKLGAVQNRLEHTINNLGTSAENLTAAESRIRDVDMAKEMMNQTKNSILSQAAQAMLAQANQQPQGVLQLLR</sequence>
<reference evidence="7 8" key="1">
    <citation type="submission" date="2021-01" db="EMBL/GenBank/DDBJ databases">
        <title>FDA dAtabase for Regulatory Grade micrObial Sequences (FDA-ARGOS): Supporting development and validation of Infectious Disease Dx tests.</title>
        <authorList>
            <person name="Nelson B."/>
            <person name="Plummer A."/>
            <person name="Tallon L."/>
            <person name="Sadzewicz L."/>
            <person name="Zhao X."/>
            <person name="Boylan J."/>
            <person name="Ott S."/>
            <person name="Bowen H."/>
            <person name="Vavikolanu K."/>
            <person name="Mehta A."/>
            <person name="Aluvathingal J."/>
            <person name="Nadendla S."/>
            <person name="Myers T."/>
            <person name="Yan Y."/>
            <person name="Sichtig H."/>
        </authorList>
    </citation>
    <scope>NUCLEOTIDE SEQUENCE [LARGE SCALE GENOMIC DNA]</scope>
    <source>
        <strain evidence="7 8">FDAARGOS_1161</strain>
    </source>
</reference>
<keyword evidence="7" id="KW-0282">Flagellum</keyword>
<protein>
    <recommendedName>
        <fullName evidence="2 4">Flagellin</fullName>
    </recommendedName>
</protein>
<feature type="domain" description="Flagellin N-terminal" evidence="5">
    <location>
        <begin position="3"/>
        <end position="138"/>
    </location>
</feature>
<name>A0A974RZA8_PERPY</name>
<evidence type="ECO:0000259" key="6">
    <source>
        <dbReference type="Pfam" id="PF00700"/>
    </source>
</evidence>
<keyword evidence="3 4" id="KW-0975">Bacterial flagellum</keyword>
<dbReference type="Gene3D" id="3.30.70.2120">
    <property type="match status" value="1"/>
</dbReference>
<dbReference type="GO" id="GO:0005576">
    <property type="term" value="C:extracellular region"/>
    <property type="evidence" value="ECO:0007669"/>
    <property type="project" value="UniProtKB-SubCell"/>
</dbReference>
<keyword evidence="4" id="KW-0964">Secreted</keyword>
<evidence type="ECO:0000259" key="5">
    <source>
        <dbReference type="Pfam" id="PF00669"/>
    </source>
</evidence>
<dbReference type="KEGG" id="ppsr:I6J18_16110"/>
<dbReference type="InterPro" id="IPR001029">
    <property type="entry name" value="Flagellin_N"/>
</dbReference>
<organism evidence="7 8">
    <name type="scientific">Peribacillus psychrosaccharolyticus</name>
    <name type="common">Bacillus psychrosaccharolyticus</name>
    <dbReference type="NCBI Taxonomy" id="1407"/>
    <lineage>
        <taxon>Bacteria</taxon>
        <taxon>Bacillati</taxon>
        <taxon>Bacillota</taxon>
        <taxon>Bacilli</taxon>
        <taxon>Bacillales</taxon>
        <taxon>Bacillaceae</taxon>
        <taxon>Peribacillus</taxon>
    </lineage>
</organism>
<dbReference type="PRINTS" id="PR00207">
    <property type="entry name" value="FLAGELLIN"/>
</dbReference>
<dbReference type="PANTHER" id="PTHR42792:SF2">
    <property type="entry name" value="FLAGELLIN"/>
    <property type="match status" value="1"/>
</dbReference>
<evidence type="ECO:0000256" key="4">
    <source>
        <dbReference type="RuleBase" id="RU362073"/>
    </source>
</evidence>
<feature type="domain" description="Flagellin C-terminal" evidence="6">
    <location>
        <begin position="465"/>
        <end position="550"/>
    </location>
</feature>
<dbReference type="InterPro" id="IPR046358">
    <property type="entry name" value="Flagellin_C"/>
</dbReference>
<evidence type="ECO:0000313" key="8">
    <source>
        <dbReference type="Proteomes" id="UP000595254"/>
    </source>
</evidence>
<accession>A0A974RZA8</accession>
<evidence type="ECO:0000313" key="7">
    <source>
        <dbReference type="EMBL" id="QQS99157.1"/>
    </source>
</evidence>